<keyword evidence="4" id="KW-1185">Reference proteome</keyword>
<keyword evidence="2" id="KW-1133">Transmembrane helix</keyword>
<organism evidence="3 4">
    <name type="scientific">Shewanella jiangmenensis</name>
    <dbReference type="NCBI Taxonomy" id="2837387"/>
    <lineage>
        <taxon>Bacteria</taxon>
        <taxon>Pseudomonadati</taxon>
        <taxon>Pseudomonadota</taxon>
        <taxon>Gammaproteobacteria</taxon>
        <taxon>Alteromonadales</taxon>
        <taxon>Shewanellaceae</taxon>
        <taxon>Shewanella</taxon>
    </lineage>
</organism>
<proteinExistence type="predicted"/>
<accession>A0ABS5V8I8</accession>
<sequence length="306" mass="33331">MRLKSDEAVSTMVGIQLPLVALAAHREAHTATDSRVGRTFLLGHLLPVALIHLALLAGAIYFMAPALTALESRKSPKALQSYLVFSAPKQPIELPPEANPSKPAAIKPEPEAEKVKPEQGNEQKAPIEPALAAAPKEPDPIKDEPLPAKPAVEPALTARRESLPPIEAPAPSEQSQLDFSTPASRFMARQNANALNALTESYAEQKTAHINRSGRSMSELLPEMEVLLVPDADDFYKPNTLDSKIDPNRIVKSGDTCYRVVKVPTPLNPHAENLGYPFRCGEDRVKKALKEGINKYLALMGKQDLR</sequence>
<evidence type="ECO:0000256" key="2">
    <source>
        <dbReference type="SAM" id="Phobius"/>
    </source>
</evidence>
<gene>
    <name evidence="3" type="ORF">KJI95_15910</name>
</gene>
<evidence type="ECO:0000256" key="1">
    <source>
        <dbReference type="SAM" id="MobiDB-lite"/>
    </source>
</evidence>
<feature type="region of interest" description="Disordered" evidence="1">
    <location>
        <begin position="91"/>
        <end position="148"/>
    </location>
</feature>
<feature type="compositionally biased region" description="Basic and acidic residues" evidence="1">
    <location>
        <begin position="136"/>
        <end position="146"/>
    </location>
</feature>
<keyword evidence="2" id="KW-0812">Transmembrane</keyword>
<evidence type="ECO:0000313" key="4">
    <source>
        <dbReference type="Proteomes" id="UP001195903"/>
    </source>
</evidence>
<evidence type="ECO:0000313" key="3">
    <source>
        <dbReference type="EMBL" id="MBT1445981.1"/>
    </source>
</evidence>
<protein>
    <submittedName>
        <fullName evidence="3">Uncharacterized protein</fullName>
    </submittedName>
</protein>
<reference evidence="3 4" key="1">
    <citation type="submission" date="2021-05" db="EMBL/GenBank/DDBJ databases">
        <title>Shewanella sp. JM162201.</title>
        <authorList>
            <person name="Xu S."/>
            <person name="Li A."/>
        </authorList>
    </citation>
    <scope>NUCLEOTIDE SEQUENCE [LARGE SCALE GENOMIC DNA]</scope>
    <source>
        <strain evidence="3 4">JM162201</strain>
    </source>
</reference>
<comment type="caution">
    <text evidence="3">The sequence shown here is derived from an EMBL/GenBank/DDBJ whole genome shotgun (WGS) entry which is preliminary data.</text>
</comment>
<name>A0ABS5V8I8_9GAMM</name>
<dbReference type="EMBL" id="JAHEPS010000007">
    <property type="protein sequence ID" value="MBT1445981.1"/>
    <property type="molecule type" value="Genomic_DNA"/>
</dbReference>
<feature type="transmembrane region" description="Helical" evidence="2">
    <location>
        <begin position="44"/>
        <end position="64"/>
    </location>
</feature>
<dbReference type="Proteomes" id="UP001195903">
    <property type="component" value="Unassembled WGS sequence"/>
</dbReference>
<keyword evidence="2" id="KW-0472">Membrane</keyword>
<dbReference type="RefSeq" id="WP_214508176.1">
    <property type="nucleotide sequence ID" value="NZ_JAHEPS010000007.1"/>
</dbReference>
<feature type="compositionally biased region" description="Basic and acidic residues" evidence="1">
    <location>
        <begin position="108"/>
        <end position="121"/>
    </location>
</feature>